<evidence type="ECO:0000256" key="1">
    <source>
        <dbReference type="ARBA" id="ARBA00006739"/>
    </source>
</evidence>
<dbReference type="RefSeq" id="WP_380972417.1">
    <property type="nucleotide sequence ID" value="NZ_JBHTEF010000001.1"/>
</dbReference>
<name>A0ABW2SKN4_9ACTO</name>
<dbReference type="PANTHER" id="PTHR43398">
    <property type="entry name" value="DOLICHOL-PHOSPHATE MANNOSYLTRANSFERASE SUBUNIT 1"/>
    <property type="match status" value="1"/>
</dbReference>
<dbReference type="InterPro" id="IPR029044">
    <property type="entry name" value="Nucleotide-diphossugar_trans"/>
</dbReference>
<evidence type="ECO:0000313" key="5">
    <source>
        <dbReference type="EMBL" id="MFC7580425.1"/>
    </source>
</evidence>
<gene>
    <name evidence="5" type="ORF">ACFQWG_04210</name>
</gene>
<dbReference type="InterPro" id="IPR039528">
    <property type="entry name" value="DPM1-like"/>
</dbReference>
<proteinExistence type="inferred from homology"/>
<protein>
    <submittedName>
        <fullName evidence="5">Polyprenol monophosphomannose synthase</fullName>
    </submittedName>
</protein>
<comment type="caution">
    <text evidence="5">The sequence shown here is derived from an EMBL/GenBank/DDBJ whole genome shotgun (WGS) entry which is preliminary data.</text>
</comment>
<dbReference type="Proteomes" id="UP001596527">
    <property type="component" value="Unassembled WGS sequence"/>
</dbReference>
<dbReference type="CDD" id="cd06442">
    <property type="entry name" value="DPM1_like"/>
    <property type="match status" value="1"/>
</dbReference>
<feature type="domain" description="Glycosyltransferase 2-like" evidence="4">
    <location>
        <begin position="11"/>
        <end position="177"/>
    </location>
</feature>
<dbReference type="EMBL" id="JBHTEF010000001">
    <property type="protein sequence ID" value="MFC7580425.1"/>
    <property type="molecule type" value="Genomic_DNA"/>
</dbReference>
<dbReference type="SUPFAM" id="SSF53448">
    <property type="entry name" value="Nucleotide-diphospho-sugar transferases"/>
    <property type="match status" value="1"/>
</dbReference>
<evidence type="ECO:0000256" key="2">
    <source>
        <dbReference type="ARBA" id="ARBA00022676"/>
    </source>
</evidence>
<keyword evidence="2" id="KW-0328">Glycosyltransferase</keyword>
<evidence type="ECO:0000256" key="3">
    <source>
        <dbReference type="ARBA" id="ARBA00022679"/>
    </source>
</evidence>
<accession>A0ABW2SKN4</accession>
<dbReference type="PANTHER" id="PTHR43398:SF1">
    <property type="entry name" value="DOLICHOL-PHOSPHATE MANNOSYLTRANSFERASE SUBUNIT 1"/>
    <property type="match status" value="1"/>
</dbReference>
<dbReference type="Gene3D" id="3.90.550.10">
    <property type="entry name" value="Spore Coat Polysaccharide Biosynthesis Protein SpsA, Chain A"/>
    <property type="match status" value="1"/>
</dbReference>
<evidence type="ECO:0000259" key="4">
    <source>
        <dbReference type="Pfam" id="PF00535"/>
    </source>
</evidence>
<evidence type="ECO:0000313" key="6">
    <source>
        <dbReference type="Proteomes" id="UP001596527"/>
    </source>
</evidence>
<dbReference type="Pfam" id="PF00535">
    <property type="entry name" value="Glycos_transf_2"/>
    <property type="match status" value="1"/>
</dbReference>
<comment type="similarity">
    <text evidence="1">Belongs to the glycosyltransferase 2 family.</text>
</comment>
<reference evidence="6" key="1">
    <citation type="journal article" date="2019" name="Int. J. Syst. Evol. Microbiol.">
        <title>The Global Catalogue of Microorganisms (GCM) 10K type strain sequencing project: providing services to taxonomists for standard genome sequencing and annotation.</title>
        <authorList>
            <consortium name="The Broad Institute Genomics Platform"/>
            <consortium name="The Broad Institute Genome Sequencing Center for Infectious Disease"/>
            <person name="Wu L."/>
            <person name="Ma J."/>
        </authorList>
    </citation>
    <scope>NUCLEOTIDE SEQUENCE [LARGE SCALE GENOMIC DNA]</scope>
    <source>
        <strain evidence="6">CCUG 56698</strain>
    </source>
</reference>
<dbReference type="InterPro" id="IPR001173">
    <property type="entry name" value="Glyco_trans_2-like"/>
</dbReference>
<organism evidence="5 6">
    <name type="scientific">Schaalia naturae</name>
    <dbReference type="NCBI Taxonomy" id="635203"/>
    <lineage>
        <taxon>Bacteria</taxon>
        <taxon>Bacillati</taxon>
        <taxon>Actinomycetota</taxon>
        <taxon>Actinomycetes</taxon>
        <taxon>Actinomycetales</taxon>
        <taxon>Actinomycetaceae</taxon>
        <taxon>Schaalia</taxon>
    </lineage>
</organism>
<keyword evidence="6" id="KW-1185">Reference proteome</keyword>
<sequence>MSAAIEDETLVVVPTFDEIESLPGVLRRLLEAMPGVRVLVVDDSSPDGTGEWAEDLGAHDRRVNVLHRPPRSGLGSAYVQGFRWGLDHGFGYLAEMDADGSHRPEELVRLLARFRAPDDPDLVIGSRWVPGGSVHGWPLPRRALSRAGNLYIRAMLGMDVADATAGFRVYRAAWLERSGALDEAGARGYGFQVEMTWAATRRGAAVAEVPIAFDERRFGASKLSGDIFTEELLMVTQWGIRRLLGSAGHGLR</sequence>
<keyword evidence="3" id="KW-0808">Transferase</keyword>